<feature type="region of interest" description="Disordered" evidence="1">
    <location>
        <begin position="1"/>
        <end position="51"/>
    </location>
</feature>
<name>A0A517YIG8_9BACT</name>
<keyword evidence="2" id="KW-0812">Transmembrane</keyword>
<protein>
    <submittedName>
        <fullName evidence="3">Uncharacterized protein</fullName>
    </submittedName>
</protein>
<evidence type="ECO:0000313" key="3">
    <source>
        <dbReference type="EMBL" id="QDU30004.1"/>
    </source>
</evidence>
<keyword evidence="4" id="KW-1185">Reference proteome</keyword>
<reference evidence="3 4" key="1">
    <citation type="submission" date="2019-02" db="EMBL/GenBank/DDBJ databases">
        <title>Deep-cultivation of Planctomycetes and their phenomic and genomic characterization uncovers novel biology.</title>
        <authorList>
            <person name="Wiegand S."/>
            <person name="Jogler M."/>
            <person name="Boedeker C."/>
            <person name="Pinto D."/>
            <person name="Vollmers J."/>
            <person name="Rivas-Marin E."/>
            <person name="Kohn T."/>
            <person name="Peeters S.H."/>
            <person name="Heuer A."/>
            <person name="Rast P."/>
            <person name="Oberbeckmann S."/>
            <person name="Bunk B."/>
            <person name="Jeske O."/>
            <person name="Meyerdierks A."/>
            <person name="Storesund J.E."/>
            <person name="Kallscheuer N."/>
            <person name="Luecker S."/>
            <person name="Lage O.M."/>
            <person name="Pohl T."/>
            <person name="Merkel B.J."/>
            <person name="Hornburger P."/>
            <person name="Mueller R.-W."/>
            <person name="Bruemmer F."/>
            <person name="Labrenz M."/>
            <person name="Spormann A.M."/>
            <person name="Op den Camp H."/>
            <person name="Overmann J."/>
            <person name="Amann R."/>
            <person name="Jetten M.S.M."/>
            <person name="Mascher T."/>
            <person name="Medema M.H."/>
            <person name="Devos D.P."/>
            <person name="Kaster A.-K."/>
            <person name="Ovreas L."/>
            <person name="Rohde M."/>
            <person name="Galperin M.Y."/>
            <person name="Jogler C."/>
        </authorList>
    </citation>
    <scope>NUCLEOTIDE SEQUENCE [LARGE SCALE GENOMIC DNA]</scope>
    <source>
        <strain evidence="3 4">ETA_A8</strain>
    </source>
</reference>
<evidence type="ECO:0000256" key="2">
    <source>
        <dbReference type="SAM" id="Phobius"/>
    </source>
</evidence>
<dbReference type="EMBL" id="CP036274">
    <property type="protein sequence ID" value="QDU30004.1"/>
    <property type="molecule type" value="Genomic_DNA"/>
</dbReference>
<evidence type="ECO:0000256" key="1">
    <source>
        <dbReference type="SAM" id="MobiDB-lite"/>
    </source>
</evidence>
<feature type="compositionally biased region" description="Polar residues" evidence="1">
    <location>
        <begin position="28"/>
        <end position="41"/>
    </location>
</feature>
<proteinExistence type="predicted"/>
<keyword evidence="2" id="KW-1133">Transmembrane helix</keyword>
<accession>A0A517YIG8</accession>
<dbReference type="Proteomes" id="UP000315017">
    <property type="component" value="Chromosome"/>
</dbReference>
<sequence length="81" mass="8802">MAKSKQQRGKGNVSKNAASDRAAAPLTDETNAESQAKSDQPTDPLRAYRADPPRQNLPLLIVSVGLFVIWFGYLAYVALRG</sequence>
<keyword evidence="2" id="KW-0472">Membrane</keyword>
<dbReference type="KEGG" id="aagg:ETAA8_51220"/>
<organism evidence="3 4">
    <name type="scientific">Anatilimnocola aggregata</name>
    <dbReference type="NCBI Taxonomy" id="2528021"/>
    <lineage>
        <taxon>Bacteria</taxon>
        <taxon>Pseudomonadati</taxon>
        <taxon>Planctomycetota</taxon>
        <taxon>Planctomycetia</taxon>
        <taxon>Pirellulales</taxon>
        <taxon>Pirellulaceae</taxon>
        <taxon>Anatilimnocola</taxon>
    </lineage>
</organism>
<dbReference type="RefSeq" id="WP_145094743.1">
    <property type="nucleotide sequence ID" value="NZ_CP036274.1"/>
</dbReference>
<feature type="transmembrane region" description="Helical" evidence="2">
    <location>
        <begin position="57"/>
        <end position="79"/>
    </location>
</feature>
<gene>
    <name evidence="3" type="ORF">ETAA8_51220</name>
</gene>
<evidence type="ECO:0000313" key="4">
    <source>
        <dbReference type="Proteomes" id="UP000315017"/>
    </source>
</evidence>
<dbReference type="AlphaFoldDB" id="A0A517YIG8"/>